<keyword evidence="2" id="KW-1185">Reference proteome</keyword>
<name>A0A9D3NCD6_9TELE</name>
<sequence length="81" mass="9438">MILRAGCESSRPISERLFVTQRRLSGFVWVLKSLHSGRREIGSDSVRKRSAVLPFSLYPLEKNKLEIKRCEGLSRRSMFKR</sequence>
<comment type="caution">
    <text evidence="1">The sequence shown here is derived from an EMBL/GenBank/DDBJ whole genome shotgun (WGS) entry which is preliminary data.</text>
</comment>
<evidence type="ECO:0000313" key="2">
    <source>
        <dbReference type="Proteomes" id="UP000824219"/>
    </source>
</evidence>
<reference evidence="1 2" key="1">
    <citation type="submission" date="2021-06" db="EMBL/GenBank/DDBJ databases">
        <title>Chromosome-level genome assembly of the red-tail catfish (Hemibagrus wyckioides).</title>
        <authorList>
            <person name="Shao F."/>
        </authorList>
    </citation>
    <scope>NUCLEOTIDE SEQUENCE [LARGE SCALE GENOMIC DNA]</scope>
    <source>
        <strain evidence="1">EC202008001</strain>
        <tissue evidence="1">Blood</tissue>
    </source>
</reference>
<dbReference type="Proteomes" id="UP000824219">
    <property type="component" value="Linkage Group LG19"/>
</dbReference>
<dbReference type="AlphaFoldDB" id="A0A9D3NCD6"/>
<proteinExistence type="predicted"/>
<protein>
    <submittedName>
        <fullName evidence="1">Uncharacterized protein</fullName>
    </submittedName>
</protein>
<accession>A0A9D3NCD6</accession>
<dbReference type="EMBL" id="JAHKSW010000019">
    <property type="protein sequence ID" value="KAG7320146.1"/>
    <property type="molecule type" value="Genomic_DNA"/>
</dbReference>
<organism evidence="1 2">
    <name type="scientific">Hemibagrus wyckioides</name>
    <dbReference type="NCBI Taxonomy" id="337641"/>
    <lineage>
        <taxon>Eukaryota</taxon>
        <taxon>Metazoa</taxon>
        <taxon>Chordata</taxon>
        <taxon>Craniata</taxon>
        <taxon>Vertebrata</taxon>
        <taxon>Euteleostomi</taxon>
        <taxon>Actinopterygii</taxon>
        <taxon>Neopterygii</taxon>
        <taxon>Teleostei</taxon>
        <taxon>Ostariophysi</taxon>
        <taxon>Siluriformes</taxon>
        <taxon>Bagridae</taxon>
        <taxon>Hemibagrus</taxon>
    </lineage>
</organism>
<evidence type="ECO:0000313" key="1">
    <source>
        <dbReference type="EMBL" id="KAG7320146.1"/>
    </source>
</evidence>
<gene>
    <name evidence="1" type="ORF">KOW79_015999</name>
</gene>